<dbReference type="KEGG" id="hsn:DV733_05560"/>
<keyword evidence="1" id="KW-0812">Transmembrane</keyword>
<dbReference type="RefSeq" id="WP_049994185.1">
    <property type="nucleotide sequence ID" value="NZ_CP031310.1"/>
</dbReference>
<feature type="transmembrane region" description="Helical" evidence="1">
    <location>
        <begin position="64"/>
        <end position="83"/>
    </location>
</feature>
<dbReference type="Proteomes" id="UP000296706">
    <property type="component" value="Chromosome"/>
</dbReference>
<keyword evidence="1" id="KW-1133">Transmembrane helix</keyword>
<protein>
    <submittedName>
        <fullName evidence="2">Uncharacterized protein</fullName>
    </submittedName>
</protein>
<feature type="transmembrane region" description="Helical" evidence="1">
    <location>
        <begin position="20"/>
        <end position="52"/>
    </location>
</feature>
<keyword evidence="1" id="KW-0472">Membrane</keyword>
<sequence length="124" mass="12742">MSRGLTDPIVRRELGASVSNALVGVLLALVVGIAPTLTWLVPVVAGFAFGVAAVTDRAPGGMGLSYSVIALAALLFAGLWLTGRPILGAIPLVLFGTALGFGGNRLVFGLLLPVPESRRAHVRE</sequence>
<proteinExistence type="predicted"/>
<evidence type="ECO:0000313" key="2">
    <source>
        <dbReference type="EMBL" id="QCC50741.1"/>
    </source>
</evidence>
<dbReference type="AlphaFoldDB" id="A0A4D6HB58"/>
<reference evidence="2 3" key="1">
    <citation type="journal article" date="2019" name="Nat. Commun.">
        <title>A new type of DNA phosphorothioation-based antiviral system in archaea.</title>
        <authorList>
            <person name="Xiong L."/>
            <person name="Liu S."/>
            <person name="Chen S."/>
            <person name="Xiao Y."/>
            <person name="Zhu B."/>
            <person name="Gao Y."/>
            <person name="Zhang Y."/>
            <person name="Chen B."/>
            <person name="Luo J."/>
            <person name="Deng Z."/>
            <person name="Chen X."/>
            <person name="Wang L."/>
            <person name="Chen S."/>
        </authorList>
    </citation>
    <scope>NUCLEOTIDE SEQUENCE [LARGE SCALE GENOMIC DNA]</scope>
    <source>
        <strain evidence="2 3">CBA1105</strain>
    </source>
</reference>
<feature type="transmembrane region" description="Helical" evidence="1">
    <location>
        <begin position="89"/>
        <end position="114"/>
    </location>
</feature>
<dbReference type="GeneID" id="39847311"/>
<gene>
    <name evidence="2" type="ORF">DV733_05560</name>
</gene>
<accession>A0A4D6HB58</accession>
<organism evidence="2 3">
    <name type="scientific">Halapricum salinum</name>
    <dbReference type="NCBI Taxonomy" id="1457250"/>
    <lineage>
        <taxon>Archaea</taxon>
        <taxon>Methanobacteriati</taxon>
        <taxon>Methanobacteriota</taxon>
        <taxon>Stenosarchaea group</taxon>
        <taxon>Halobacteria</taxon>
        <taxon>Halobacteriales</taxon>
        <taxon>Haloarculaceae</taxon>
        <taxon>Halapricum</taxon>
    </lineage>
</organism>
<keyword evidence="3" id="KW-1185">Reference proteome</keyword>
<name>A0A4D6HB58_9EURY</name>
<evidence type="ECO:0000256" key="1">
    <source>
        <dbReference type="SAM" id="Phobius"/>
    </source>
</evidence>
<dbReference type="STRING" id="1457250.GCA_000755225_03426"/>
<evidence type="ECO:0000313" key="3">
    <source>
        <dbReference type="Proteomes" id="UP000296706"/>
    </source>
</evidence>
<dbReference type="EMBL" id="CP031310">
    <property type="protein sequence ID" value="QCC50741.1"/>
    <property type="molecule type" value="Genomic_DNA"/>
</dbReference>